<organism evidence="14 15">
    <name type="scientific">Aliidongia dinghuensis</name>
    <dbReference type="NCBI Taxonomy" id="1867774"/>
    <lineage>
        <taxon>Bacteria</taxon>
        <taxon>Pseudomonadati</taxon>
        <taxon>Pseudomonadota</taxon>
        <taxon>Alphaproteobacteria</taxon>
        <taxon>Rhodospirillales</taxon>
        <taxon>Dongiaceae</taxon>
        <taxon>Aliidongia</taxon>
    </lineage>
</organism>
<feature type="binding site" evidence="10">
    <location>
        <position position="157"/>
    </location>
    <ligand>
        <name>substrate</name>
    </ligand>
</feature>
<dbReference type="NCBIfam" id="TIGR02037">
    <property type="entry name" value="degP_htrA_DO"/>
    <property type="match status" value="1"/>
</dbReference>
<comment type="subcellular location">
    <subcellularLocation>
        <location evidence="1">Periplasm</location>
    </subcellularLocation>
</comment>
<keyword evidence="8" id="KW-0720">Serine protease</keyword>
<evidence type="ECO:0000256" key="4">
    <source>
        <dbReference type="ARBA" id="ARBA00022729"/>
    </source>
</evidence>
<feature type="binding site" evidence="10">
    <location>
        <position position="127"/>
    </location>
    <ligand>
        <name>substrate</name>
    </ligand>
</feature>
<dbReference type="InterPro" id="IPR011782">
    <property type="entry name" value="Pept_S1C_Do"/>
</dbReference>
<dbReference type="PROSITE" id="PS50106">
    <property type="entry name" value="PDZ"/>
    <property type="match status" value="2"/>
</dbReference>
<dbReference type="InterPro" id="IPR001478">
    <property type="entry name" value="PDZ"/>
</dbReference>
<feature type="chain" id="PRO_5039681172" evidence="12">
    <location>
        <begin position="19"/>
        <end position="506"/>
    </location>
</feature>
<dbReference type="InterPro" id="IPR001940">
    <property type="entry name" value="Peptidase_S1C"/>
</dbReference>
<dbReference type="InterPro" id="IPR041489">
    <property type="entry name" value="PDZ_6"/>
</dbReference>
<proteinExistence type="inferred from homology"/>
<evidence type="ECO:0000256" key="3">
    <source>
        <dbReference type="ARBA" id="ARBA00022670"/>
    </source>
</evidence>
<accession>A0A8J2YXU0</accession>
<evidence type="ECO:0000256" key="11">
    <source>
        <dbReference type="SAM" id="MobiDB-lite"/>
    </source>
</evidence>
<keyword evidence="3 14" id="KW-0645">Protease</keyword>
<evidence type="ECO:0000259" key="13">
    <source>
        <dbReference type="PROSITE" id="PS50106"/>
    </source>
</evidence>
<keyword evidence="5" id="KW-0677">Repeat</keyword>
<evidence type="ECO:0000256" key="5">
    <source>
        <dbReference type="ARBA" id="ARBA00022737"/>
    </source>
</evidence>
<dbReference type="SMART" id="SM00228">
    <property type="entry name" value="PDZ"/>
    <property type="match status" value="2"/>
</dbReference>
<dbReference type="SUPFAM" id="SSF50156">
    <property type="entry name" value="PDZ domain-like"/>
    <property type="match status" value="2"/>
</dbReference>
<feature type="domain" description="PDZ" evidence="13">
    <location>
        <begin position="293"/>
        <end position="346"/>
    </location>
</feature>
<evidence type="ECO:0000256" key="12">
    <source>
        <dbReference type="SAM" id="SignalP"/>
    </source>
</evidence>
<dbReference type="InterPro" id="IPR009003">
    <property type="entry name" value="Peptidase_S1_PA"/>
</dbReference>
<dbReference type="Proteomes" id="UP000646365">
    <property type="component" value="Unassembled WGS sequence"/>
</dbReference>
<keyword evidence="15" id="KW-1185">Reference proteome</keyword>
<dbReference type="GO" id="GO:0004252">
    <property type="term" value="F:serine-type endopeptidase activity"/>
    <property type="evidence" value="ECO:0007669"/>
    <property type="project" value="InterPro"/>
</dbReference>
<keyword evidence="6" id="KW-0574">Periplasm</keyword>
<dbReference type="GO" id="GO:0012501">
    <property type="term" value="P:programmed cell death"/>
    <property type="evidence" value="ECO:0007669"/>
    <property type="project" value="TreeGrafter"/>
</dbReference>
<feature type="signal peptide" evidence="12">
    <location>
        <begin position="1"/>
        <end position="18"/>
    </location>
</feature>
<sequence length="506" mass="51859">MLVAVAGLMLTVGAPAQAETAAEAAKKAPPAAAPIPLPTLSPLVKRVLPSVVNIVAEVPAEASGDGNDIAGSEGGQGETPFDEFMRRYFGEHGQPVPPSTPRPGQKNISLGSGFIVDPAGFVVTNNHVITNANKVTVVYQDNSRHPATIVGTDPKTDLAVLKIATKVKLPALTWGDSDKIEVGDWVMTVGNPFGLGGTVTTGIVSALGRDIQHGPFDDFLQIDAPINRGSSGGPTFDTSGRVVGINTAIYSPSGGNIGIGFAIPSSIARLVVKHLQEEGHANHGYLGVSVQVVGPEIAGALHQDPDDPQGLIVVEVVPGAPADQAGLQVGDVIKSADGHLTQAVHDISRLVGRARVGDKLTFSVDRDGTPLKIEAIVAKALRNDPNAEAAAPTAMTGATQANSARGLWFAALTADVRQEDNLTPEAPGVVIGGIADDSPAAAAGLLPGDVILSISRLPVEDPQDAAEKLRLASATGDVLVLINRHGSTLFMAISADADPKGGPAKK</sequence>
<dbReference type="AlphaFoldDB" id="A0A8J2YXU0"/>
<dbReference type="PRINTS" id="PR00834">
    <property type="entry name" value="PROTEASES2C"/>
</dbReference>
<comment type="caution">
    <text evidence="14">The sequence shown here is derived from an EMBL/GenBank/DDBJ whole genome shotgun (WGS) entry which is preliminary data.</text>
</comment>
<evidence type="ECO:0000256" key="8">
    <source>
        <dbReference type="ARBA" id="ARBA00022825"/>
    </source>
</evidence>
<evidence type="ECO:0000313" key="15">
    <source>
        <dbReference type="Proteomes" id="UP000646365"/>
    </source>
</evidence>
<evidence type="ECO:0000256" key="7">
    <source>
        <dbReference type="ARBA" id="ARBA00022801"/>
    </source>
</evidence>
<dbReference type="Pfam" id="PF17820">
    <property type="entry name" value="PDZ_6"/>
    <property type="match status" value="1"/>
</dbReference>
<evidence type="ECO:0000256" key="2">
    <source>
        <dbReference type="ARBA" id="ARBA00010541"/>
    </source>
</evidence>
<dbReference type="PANTHER" id="PTHR22939">
    <property type="entry name" value="SERINE PROTEASE FAMILY S1C HTRA-RELATED"/>
    <property type="match status" value="1"/>
</dbReference>
<dbReference type="EMBL" id="BMJQ01000010">
    <property type="protein sequence ID" value="GGF30025.1"/>
    <property type="molecule type" value="Genomic_DNA"/>
</dbReference>
<dbReference type="SUPFAM" id="SSF50494">
    <property type="entry name" value="Trypsin-like serine proteases"/>
    <property type="match status" value="1"/>
</dbReference>
<feature type="active site" description="Charge relay system" evidence="9">
    <location>
        <position position="231"/>
    </location>
</feature>
<evidence type="ECO:0000256" key="1">
    <source>
        <dbReference type="ARBA" id="ARBA00004418"/>
    </source>
</evidence>
<keyword evidence="7" id="KW-0378">Hydrolase</keyword>
<evidence type="ECO:0000256" key="10">
    <source>
        <dbReference type="PIRSR" id="PIRSR611782-2"/>
    </source>
</evidence>
<feature type="binding site" evidence="10">
    <location>
        <position position="57"/>
    </location>
    <ligand>
        <name>substrate</name>
    </ligand>
</feature>
<comment type="similarity">
    <text evidence="2">Belongs to the peptidase S1C family.</text>
</comment>
<dbReference type="InterPro" id="IPR036034">
    <property type="entry name" value="PDZ_sf"/>
</dbReference>
<dbReference type="GO" id="GO:0006508">
    <property type="term" value="P:proteolysis"/>
    <property type="evidence" value="ECO:0007669"/>
    <property type="project" value="UniProtKB-KW"/>
</dbReference>
<gene>
    <name evidence="14" type="ORF">GCM10011611_40120</name>
</gene>
<dbReference type="Pfam" id="PF13180">
    <property type="entry name" value="PDZ_2"/>
    <property type="match status" value="1"/>
</dbReference>
<feature type="active site" description="Charge relay system" evidence="9">
    <location>
        <position position="157"/>
    </location>
</feature>
<dbReference type="PANTHER" id="PTHR22939:SF129">
    <property type="entry name" value="SERINE PROTEASE HTRA2, MITOCHONDRIAL"/>
    <property type="match status" value="1"/>
</dbReference>
<keyword evidence="4 12" id="KW-0732">Signal</keyword>
<dbReference type="Gene3D" id="2.30.42.10">
    <property type="match status" value="2"/>
</dbReference>
<protein>
    <submittedName>
        <fullName evidence="14">Serine protease</fullName>
    </submittedName>
</protein>
<dbReference type="Gene3D" id="2.40.10.120">
    <property type="match status" value="1"/>
</dbReference>
<feature type="domain" description="PDZ" evidence="13">
    <location>
        <begin position="428"/>
        <end position="486"/>
    </location>
</feature>
<evidence type="ECO:0000313" key="14">
    <source>
        <dbReference type="EMBL" id="GGF30025.1"/>
    </source>
</evidence>
<feature type="region of interest" description="Disordered" evidence="11">
    <location>
        <begin position="62"/>
        <end position="81"/>
    </location>
</feature>
<reference evidence="14" key="1">
    <citation type="journal article" date="2014" name="Int. J. Syst. Evol. Microbiol.">
        <title>Complete genome sequence of Corynebacterium casei LMG S-19264T (=DSM 44701T), isolated from a smear-ripened cheese.</title>
        <authorList>
            <consortium name="US DOE Joint Genome Institute (JGI-PGF)"/>
            <person name="Walter F."/>
            <person name="Albersmeier A."/>
            <person name="Kalinowski J."/>
            <person name="Ruckert C."/>
        </authorList>
    </citation>
    <scope>NUCLEOTIDE SEQUENCE</scope>
    <source>
        <strain evidence="14">CGMCC 1.15725</strain>
    </source>
</reference>
<dbReference type="Pfam" id="PF13365">
    <property type="entry name" value="Trypsin_2"/>
    <property type="match status" value="1"/>
</dbReference>
<reference evidence="14" key="2">
    <citation type="submission" date="2020-09" db="EMBL/GenBank/DDBJ databases">
        <authorList>
            <person name="Sun Q."/>
            <person name="Zhou Y."/>
        </authorList>
    </citation>
    <scope>NUCLEOTIDE SEQUENCE</scope>
    <source>
        <strain evidence="14">CGMCC 1.15725</strain>
    </source>
</reference>
<evidence type="ECO:0000256" key="9">
    <source>
        <dbReference type="PIRSR" id="PIRSR611782-1"/>
    </source>
</evidence>
<name>A0A8J2YXU0_9PROT</name>
<feature type="binding site" evidence="10">
    <location>
        <begin position="229"/>
        <end position="231"/>
    </location>
    <ligand>
        <name>substrate</name>
    </ligand>
</feature>
<feature type="active site" description="Charge relay system" evidence="9">
    <location>
        <position position="127"/>
    </location>
</feature>
<dbReference type="GO" id="GO:0042597">
    <property type="term" value="C:periplasmic space"/>
    <property type="evidence" value="ECO:0007669"/>
    <property type="project" value="UniProtKB-SubCell"/>
</dbReference>
<evidence type="ECO:0000256" key="6">
    <source>
        <dbReference type="ARBA" id="ARBA00022764"/>
    </source>
</evidence>